<dbReference type="Proteomes" id="UP000260862">
    <property type="component" value="Unassembled WGS sequence"/>
</dbReference>
<dbReference type="InterPro" id="IPR036962">
    <property type="entry name" value="Glyco_hydro_3_N_sf"/>
</dbReference>
<dbReference type="InterPro" id="IPR011658">
    <property type="entry name" value="PA14_dom"/>
</dbReference>
<evidence type="ECO:0000256" key="5">
    <source>
        <dbReference type="SAM" id="SignalP"/>
    </source>
</evidence>
<dbReference type="Gene3D" id="2.60.40.10">
    <property type="entry name" value="Immunoglobulins"/>
    <property type="match status" value="1"/>
</dbReference>
<dbReference type="PROSITE" id="PS00775">
    <property type="entry name" value="GLYCOSYL_HYDROL_F3"/>
    <property type="match status" value="1"/>
</dbReference>
<dbReference type="Pfam" id="PF07691">
    <property type="entry name" value="PA14"/>
    <property type="match status" value="1"/>
</dbReference>
<evidence type="ECO:0000313" key="7">
    <source>
        <dbReference type="EMBL" id="RGK52871.1"/>
    </source>
</evidence>
<dbReference type="GO" id="GO:0005975">
    <property type="term" value="P:carbohydrate metabolic process"/>
    <property type="evidence" value="ECO:0007669"/>
    <property type="project" value="InterPro"/>
</dbReference>
<dbReference type="InterPro" id="IPR026891">
    <property type="entry name" value="Fn3-like"/>
</dbReference>
<accession>A0A3E4W702</accession>
<keyword evidence="4" id="KW-0326">Glycosidase</keyword>
<evidence type="ECO:0000256" key="3">
    <source>
        <dbReference type="ARBA" id="ARBA00023277"/>
    </source>
</evidence>
<dbReference type="PROSITE" id="PS51820">
    <property type="entry name" value="PA14"/>
    <property type="match status" value="1"/>
</dbReference>
<keyword evidence="3" id="KW-0119">Carbohydrate metabolism</keyword>
<dbReference type="InterPro" id="IPR036881">
    <property type="entry name" value="Glyco_hydro_3_C_sf"/>
</dbReference>
<dbReference type="AlphaFoldDB" id="A0A3E4W702"/>
<dbReference type="GO" id="GO:0008422">
    <property type="term" value="F:beta-glucosidase activity"/>
    <property type="evidence" value="ECO:0007669"/>
    <property type="project" value="UniProtKB-ARBA"/>
</dbReference>
<organism evidence="8 9">
    <name type="scientific">Phocaeicola plebeius</name>
    <dbReference type="NCBI Taxonomy" id="310297"/>
    <lineage>
        <taxon>Bacteria</taxon>
        <taxon>Pseudomonadati</taxon>
        <taxon>Bacteroidota</taxon>
        <taxon>Bacteroidia</taxon>
        <taxon>Bacteroidales</taxon>
        <taxon>Bacteroidaceae</taxon>
        <taxon>Phocaeicola</taxon>
    </lineage>
</organism>
<dbReference type="Gene3D" id="3.40.50.1700">
    <property type="entry name" value="Glycoside hydrolase family 3 C-terminal domain"/>
    <property type="match status" value="1"/>
</dbReference>
<gene>
    <name evidence="8" type="ORF">DXC17_11315</name>
    <name evidence="7" type="ORF">DXD04_13260</name>
</gene>
<dbReference type="Gene3D" id="2.60.120.260">
    <property type="entry name" value="Galactose-binding domain-like"/>
    <property type="match status" value="1"/>
</dbReference>
<dbReference type="EMBL" id="QSQT01000028">
    <property type="protein sequence ID" value="RGK52871.1"/>
    <property type="molecule type" value="Genomic_DNA"/>
</dbReference>
<feature type="signal peptide" evidence="5">
    <location>
        <begin position="1"/>
        <end position="24"/>
    </location>
</feature>
<keyword evidence="10" id="KW-1185">Reference proteome</keyword>
<dbReference type="SMART" id="SM01217">
    <property type="entry name" value="Fn3_like"/>
    <property type="match status" value="1"/>
</dbReference>
<dbReference type="Proteomes" id="UP000260780">
    <property type="component" value="Unassembled WGS sequence"/>
</dbReference>
<keyword evidence="5" id="KW-0732">Signal</keyword>
<dbReference type="InterPro" id="IPR037524">
    <property type="entry name" value="PA14/GLEYA"/>
</dbReference>
<keyword evidence="2 4" id="KW-0378">Hydrolase</keyword>
<dbReference type="SUPFAM" id="SSF52279">
    <property type="entry name" value="Beta-D-glucan exohydrolase, C-terminal domain"/>
    <property type="match status" value="1"/>
</dbReference>
<dbReference type="PANTHER" id="PTHR42715:SF10">
    <property type="entry name" value="BETA-GLUCOSIDASE"/>
    <property type="match status" value="1"/>
</dbReference>
<evidence type="ECO:0000313" key="10">
    <source>
        <dbReference type="Proteomes" id="UP000260862"/>
    </source>
</evidence>
<sequence length="820" mass="92030">MNIKQKASCLLLLCCALNSTTAQVRITPQAELRAKSLVEKMTLEEKIDYISGVRSFYIRAIPRLGIPEIRMADGPQGIRNNTQSTMYPSGILSASTWNRELVRELGNGLGRDAKARGVSILLGPGVNIYRSPLCGRNFEYFGEDPYLSSETAKQYILGVQDKGVIATVKHFAANNQEWSRHHASSDVDERTLQEIYFPSFRKAVQEAGVGAVMDSYNPVNGVHATENAWMNIEILRKQWGFKGILMSDWTSVYSTVGAANGGLDLEMPIGKFMIKEKLIPVIENGIVKEKTIDEKVQHILQTLITFGLFDNPLEDKSIEKDNAESKATALNLAREGIVMLKNDDNVLPLKKGHTLIIGPNADMIPTGGGSGFVTPYSTVSVYEGLTQIKGDKKITLLSDSLLYKDISKNIFTDNSLKTQGFTGYYFKDKKLSGKPCHQETTTRINYAWKYGSPYPDIQDDHFSAQWKGIYKAEQSGTIRFQISGDDGYRILVNGKTITGDWGNHALSSRNAFMQVEKDSLYQLQIDYFENVGEATIKFQAGMLDKKLLNYELKKADNVVMCLGFDSNIESEGFDRPFALPYGQEFLIDEVTKVHNNVITVINSGGGIDFRNWRNKVKAILMAWYPGQEGGKAIAEILTGKISPSGKLPISIEEKWEDNPTFNNYYDKRNVPHKRVQYAEGIFVGYRGYDRTGKQPLYPFGFGLSYSQFTYENLQLRKKQKNQVEVSFELKNTGKMNAAEVAQIYVKDCKASVPRPLKELKGYEKVFLKKGETKRITILLNEDAFSFYDTDKKNFVIEKGDFEILVGPSSSELPLKGIINL</sequence>
<dbReference type="Pfam" id="PF00933">
    <property type="entry name" value="Glyco_hydro_3"/>
    <property type="match status" value="1"/>
</dbReference>
<dbReference type="InterPro" id="IPR019800">
    <property type="entry name" value="Glyco_hydro_3_AS"/>
</dbReference>
<dbReference type="PRINTS" id="PR00133">
    <property type="entry name" value="GLHYDRLASE3"/>
</dbReference>
<evidence type="ECO:0000256" key="4">
    <source>
        <dbReference type="RuleBase" id="RU361161"/>
    </source>
</evidence>
<evidence type="ECO:0000256" key="2">
    <source>
        <dbReference type="ARBA" id="ARBA00022801"/>
    </source>
</evidence>
<evidence type="ECO:0000256" key="1">
    <source>
        <dbReference type="ARBA" id="ARBA00005336"/>
    </source>
</evidence>
<dbReference type="SUPFAM" id="SSF51445">
    <property type="entry name" value="(Trans)glycosidases"/>
    <property type="match status" value="1"/>
</dbReference>
<dbReference type="InterPro" id="IPR050288">
    <property type="entry name" value="Cellulose_deg_GH3"/>
</dbReference>
<evidence type="ECO:0000313" key="9">
    <source>
        <dbReference type="Proteomes" id="UP000260780"/>
    </source>
</evidence>
<name>A0A3E4W702_9BACT</name>
<dbReference type="SMART" id="SM00758">
    <property type="entry name" value="PA14"/>
    <property type="match status" value="1"/>
</dbReference>
<dbReference type="PANTHER" id="PTHR42715">
    <property type="entry name" value="BETA-GLUCOSIDASE"/>
    <property type="match status" value="1"/>
</dbReference>
<dbReference type="Pfam" id="PF14310">
    <property type="entry name" value="Fn3-like"/>
    <property type="match status" value="1"/>
</dbReference>
<dbReference type="RefSeq" id="WP_117673730.1">
    <property type="nucleotide sequence ID" value="NZ_CABOGR010000028.1"/>
</dbReference>
<reference evidence="9 10" key="1">
    <citation type="submission" date="2018-08" db="EMBL/GenBank/DDBJ databases">
        <title>A genome reference for cultivated species of the human gut microbiota.</title>
        <authorList>
            <person name="Zou Y."/>
            <person name="Xue W."/>
            <person name="Luo G."/>
        </authorList>
    </citation>
    <scope>NUCLEOTIDE SEQUENCE [LARGE SCALE GENOMIC DNA]</scope>
    <source>
        <strain evidence="8 9">OM08-14</strain>
        <strain evidence="7 10">TF10-3AC</strain>
    </source>
</reference>
<dbReference type="Gene3D" id="3.20.20.300">
    <property type="entry name" value="Glycoside hydrolase, family 3, N-terminal domain"/>
    <property type="match status" value="1"/>
</dbReference>
<feature type="domain" description="PA14" evidence="6">
    <location>
        <begin position="416"/>
        <end position="557"/>
    </location>
</feature>
<dbReference type="InterPro" id="IPR013783">
    <property type="entry name" value="Ig-like_fold"/>
</dbReference>
<feature type="chain" id="PRO_5041810606" evidence="5">
    <location>
        <begin position="25"/>
        <end position="820"/>
    </location>
</feature>
<dbReference type="FunFam" id="2.60.40.10:FF:000495">
    <property type="entry name" value="Periplasmic beta-glucosidase"/>
    <property type="match status" value="1"/>
</dbReference>
<evidence type="ECO:0000259" key="6">
    <source>
        <dbReference type="PROSITE" id="PS51820"/>
    </source>
</evidence>
<dbReference type="InterPro" id="IPR002772">
    <property type="entry name" value="Glyco_hydro_3_C"/>
</dbReference>
<comment type="caution">
    <text evidence="8">The sequence shown here is derived from an EMBL/GenBank/DDBJ whole genome shotgun (WGS) entry which is preliminary data.</text>
</comment>
<dbReference type="InterPro" id="IPR001764">
    <property type="entry name" value="Glyco_hydro_3_N"/>
</dbReference>
<dbReference type="Pfam" id="PF01915">
    <property type="entry name" value="Glyco_hydro_3_C"/>
    <property type="match status" value="1"/>
</dbReference>
<proteinExistence type="inferred from homology"/>
<evidence type="ECO:0000313" key="8">
    <source>
        <dbReference type="EMBL" id="RGM38001.1"/>
    </source>
</evidence>
<protein>
    <submittedName>
        <fullName evidence="8">Beta-glucosidase</fullName>
    </submittedName>
</protein>
<dbReference type="InterPro" id="IPR017853">
    <property type="entry name" value="GH"/>
</dbReference>
<comment type="similarity">
    <text evidence="1 4">Belongs to the glycosyl hydrolase 3 family.</text>
</comment>
<dbReference type="EMBL" id="QSTF01000031">
    <property type="protein sequence ID" value="RGM38001.1"/>
    <property type="molecule type" value="Genomic_DNA"/>
</dbReference>